<dbReference type="SUPFAM" id="SSF55874">
    <property type="entry name" value="ATPase domain of HSP90 chaperone/DNA topoisomerase II/histidine kinase"/>
    <property type="match status" value="1"/>
</dbReference>
<dbReference type="InterPro" id="IPR036890">
    <property type="entry name" value="HATPase_C_sf"/>
</dbReference>
<dbReference type="InterPro" id="IPR019805">
    <property type="entry name" value="Heat_shock_protein_90_CS"/>
</dbReference>
<evidence type="ECO:0000313" key="6">
    <source>
        <dbReference type="Proteomes" id="UP001237642"/>
    </source>
</evidence>
<dbReference type="InterPro" id="IPR020575">
    <property type="entry name" value="Hsp90_N"/>
</dbReference>
<dbReference type="Gene3D" id="3.30.565.10">
    <property type="entry name" value="Histidine kinase-like ATPase, C-terminal domain"/>
    <property type="match status" value="1"/>
</dbReference>
<feature type="domain" description="GAT" evidence="4">
    <location>
        <begin position="156"/>
        <end position="244"/>
    </location>
</feature>
<dbReference type="PRINTS" id="PR00775">
    <property type="entry name" value="HEATSHOCK90"/>
</dbReference>
<keyword evidence="6" id="KW-1185">Reference proteome</keyword>
<evidence type="ECO:0000313" key="5">
    <source>
        <dbReference type="EMBL" id="KAK1405320.1"/>
    </source>
</evidence>
<gene>
    <name evidence="5" type="ORF">POM88_004925</name>
</gene>
<dbReference type="InterPro" id="IPR004152">
    <property type="entry name" value="GAT_dom"/>
</dbReference>
<evidence type="ECO:0000256" key="2">
    <source>
        <dbReference type="ARBA" id="ARBA00007708"/>
    </source>
</evidence>
<evidence type="ECO:0000259" key="4">
    <source>
        <dbReference type="PROSITE" id="PS50909"/>
    </source>
</evidence>
<proteinExistence type="inferred from homology"/>
<keyword evidence="3" id="KW-0472">Membrane</keyword>
<comment type="subcellular location">
    <subcellularLocation>
        <location evidence="1">Membrane</location>
        <topology evidence="1">Peripheral membrane protein</topology>
    </subcellularLocation>
</comment>
<dbReference type="GO" id="GO:0035091">
    <property type="term" value="F:phosphatidylinositol binding"/>
    <property type="evidence" value="ECO:0007669"/>
    <property type="project" value="InterPro"/>
</dbReference>
<comment type="similarity">
    <text evidence="2">Belongs to the TOM1 family.</text>
</comment>
<dbReference type="GO" id="GO:0051082">
    <property type="term" value="F:unfolded protein binding"/>
    <property type="evidence" value="ECO:0007669"/>
    <property type="project" value="InterPro"/>
</dbReference>
<dbReference type="InterPro" id="IPR044836">
    <property type="entry name" value="TOL_plant"/>
</dbReference>
<dbReference type="AlphaFoldDB" id="A0AAD8JIZ2"/>
<dbReference type="SUPFAM" id="SSF89009">
    <property type="entry name" value="GAT-like domain"/>
    <property type="match status" value="1"/>
</dbReference>
<protein>
    <recommendedName>
        <fullName evidence="4">GAT domain-containing protein</fullName>
    </recommendedName>
</protein>
<reference evidence="5" key="1">
    <citation type="submission" date="2023-02" db="EMBL/GenBank/DDBJ databases">
        <title>Genome of toxic invasive species Heracleum sosnowskyi carries increased number of genes despite the absence of recent whole-genome duplications.</title>
        <authorList>
            <person name="Schelkunov M."/>
            <person name="Shtratnikova V."/>
            <person name="Makarenko M."/>
            <person name="Klepikova A."/>
            <person name="Omelchenko D."/>
            <person name="Novikova G."/>
            <person name="Obukhova E."/>
            <person name="Bogdanov V."/>
            <person name="Penin A."/>
            <person name="Logacheva M."/>
        </authorList>
    </citation>
    <scope>NUCLEOTIDE SEQUENCE</scope>
    <source>
        <strain evidence="5">Hsosn_3</strain>
        <tissue evidence="5">Leaf</tissue>
    </source>
</reference>
<dbReference type="PROSITE" id="PS50909">
    <property type="entry name" value="GAT"/>
    <property type="match status" value="1"/>
</dbReference>
<organism evidence="5 6">
    <name type="scientific">Heracleum sosnowskyi</name>
    <dbReference type="NCBI Taxonomy" id="360622"/>
    <lineage>
        <taxon>Eukaryota</taxon>
        <taxon>Viridiplantae</taxon>
        <taxon>Streptophyta</taxon>
        <taxon>Embryophyta</taxon>
        <taxon>Tracheophyta</taxon>
        <taxon>Spermatophyta</taxon>
        <taxon>Magnoliopsida</taxon>
        <taxon>eudicotyledons</taxon>
        <taxon>Gunneridae</taxon>
        <taxon>Pentapetalae</taxon>
        <taxon>asterids</taxon>
        <taxon>campanulids</taxon>
        <taxon>Apiales</taxon>
        <taxon>Apiaceae</taxon>
        <taxon>Apioideae</taxon>
        <taxon>apioid superclade</taxon>
        <taxon>Tordylieae</taxon>
        <taxon>Tordyliinae</taxon>
        <taxon>Heracleum</taxon>
    </lineage>
</organism>
<dbReference type="PANTHER" id="PTHR46646:SF1">
    <property type="entry name" value="TOM1-LIKE PROTEIN 1"/>
    <property type="match status" value="1"/>
</dbReference>
<dbReference type="GO" id="GO:0043328">
    <property type="term" value="P:protein transport to vacuole involved in ubiquitin-dependent protein catabolic process via the multivesicular body sorting pathway"/>
    <property type="evidence" value="ECO:0007669"/>
    <property type="project" value="InterPro"/>
</dbReference>
<accession>A0AAD8JIZ2</accession>
<reference evidence="5" key="2">
    <citation type="submission" date="2023-05" db="EMBL/GenBank/DDBJ databases">
        <authorList>
            <person name="Schelkunov M.I."/>
        </authorList>
    </citation>
    <scope>NUCLEOTIDE SEQUENCE</scope>
    <source>
        <strain evidence="5">Hsosn_3</strain>
        <tissue evidence="5">Leaf</tissue>
    </source>
</reference>
<dbReference type="Gene3D" id="1.20.58.160">
    <property type="match status" value="1"/>
</dbReference>
<dbReference type="Proteomes" id="UP001237642">
    <property type="component" value="Unassembled WGS sequence"/>
</dbReference>
<dbReference type="EMBL" id="JAUIZM010000001">
    <property type="protein sequence ID" value="KAK1405320.1"/>
    <property type="molecule type" value="Genomic_DNA"/>
</dbReference>
<evidence type="ECO:0000256" key="3">
    <source>
        <dbReference type="ARBA" id="ARBA00023136"/>
    </source>
</evidence>
<sequence>MGPYLMSSWQGGPENVSNYTLLLCRFELGILRYSQSIGDSSGSPSPTYNYFYRLERLMPSRDGKRFESTAAASESSDPASEKYEYQAEVSRLMDLIVNSLYSNKEVFLRELISLNNNLTCCELPKIKSAIFSPGLFSLFSFTGGRSTSKFGLKIRNFASGLRTLGLAASLQPFSIANEMTGAEENAHWFEDDLTTTLVQQCHQSEHTVQRIIESSGDDEALLFEALSINDEIQKVLSKFGDIQCHHYISERRFLTLHRKDLRVAKDWIDNTWVAVRPHPDILSDICTVL</sequence>
<dbReference type="GO" id="GO:0005737">
    <property type="term" value="C:cytoplasm"/>
    <property type="evidence" value="ECO:0007669"/>
    <property type="project" value="UniProtKB-ARBA"/>
</dbReference>
<dbReference type="PANTHER" id="PTHR46646">
    <property type="entry name" value="TOM1-LIKE PROTEIN 1"/>
    <property type="match status" value="1"/>
</dbReference>
<comment type="caution">
    <text evidence="5">The sequence shown here is derived from an EMBL/GenBank/DDBJ whole genome shotgun (WGS) entry which is preliminary data.</text>
</comment>
<dbReference type="Pfam" id="PF03127">
    <property type="entry name" value="GAT"/>
    <property type="match status" value="1"/>
</dbReference>
<dbReference type="GO" id="GO:0043130">
    <property type="term" value="F:ubiquitin binding"/>
    <property type="evidence" value="ECO:0007669"/>
    <property type="project" value="InterPro"/>
</dbReference>
<dbReference type="PROSITE" id="PS00298">
    <property type="entry name" value="HSP90"/>
    <property type="match status" value="1"/>
</dbReference>
<name>A0AAD8JIZ2_9APIA</name>
<dbReference type="InterPro" id="IPR038425">
    <property type="entry name" value="GAT_sf"/>
</dbReference>
<dbReference type="GO" id="GO:0006457">
    <property type="term" value="P:protein folding"/>
    <property type="evidence" value="ECO:0007669"/>
    <property type="project" value="InterPro"/>
</dbReference>
<dbReference type="GO" id="GO:0016020">
    <property type="term" value="C:membrane"/>
    <property type="evidence" value="ECO:0007669"/>
    <property type="project" value="UniProtKB-SubCell"/>
</dbReference>
<dbReference type="GO" id="GO:0005524">
    <property type="term" value="F:ATP binding"/>
    <property type="evidence" value="ECO:0007669"/>
    <property type="project" value="InterPro"/>
</dbReference>
<evidence type="ECO:0000256" key="1">
    <source>
        <dbReference type="ARBA" id="ARBA00004170"/>
    </source>
</evidence>